<sequence length="185" mass="20783">MSEQIKLIASRIKDLREISEISIQTLAAELKIPEETYRAYESGDTDIPVSFLYQIANKFKVELSAILTGDAPKLHTYQVVRKGKGASVERREAYKYHNLANNFIGKKAEPFIVTVPAQAENSRIHFNSHQGQEFNYVLEGTVEIIINGHELILEEGDSVYFDSSANHGMKALNGKQAKFLAIILK</sequence>
<evidence type="ECO:0000313" key="3">
    <source>
        <dbReference type="EMBL" id="PYG88451.1"/>
    </source>
</evidence>
<dbReference type="Proteomes" id="UP000248132">
    <property type="component" value="Unassembled WGS sequence"/>
</dbReference>
<dbReference type="Pfam" id="PF12844">
    <property type="entry name" value="HTH_19"/>
    <property type="match status" value="1"/>
</dbReference>
<dbReference type="RefSeq" id="WP_110461355.1">
    <property type="nucleotide sequence ID" value="NZ_QKMR01000006.1"/>
</dbReference>
<reference evidence="3 4" key="1">
    <citation type="submission" date="2018-06" db="EMBL/GenBank/DDBJ databases">
        <title>Genomic Encyclopedia of Type Strains, Phase I: the one thousand microbial genomes (KMG-I) project.</title>
        <authorList>
            <person name="Kyrpides N."/>
        </authorList>
    </citation>
    <scope>NUCLEOTIDE SEQUENCE [LARGE SCALE GENOMIC DNA]</scope>
    <source>
        <strain evidence="3 4">DSM 19573</strain>
    </source>
</reference>
<name>A0A318XNG2_9FIRM</name>
<comment type="caution">
    <text evidence="3">The sequence shown here is derived from an EMBL/GenBank/DDBJ whole genome shotgun (WGS) entry which is preliminary data.</text>
</comment>
<evidence type="ECO:0000256" key="1">
    <source>
        <dbReference type="ARBA" id="ARBA00023125"/>
    </source>
</evidence>
<dbReference type="InterPro" id="IPR011051">
    <property type="entry name" value="RmlC_Cupin_sf"/>
</dbReference>
<dbReference type="InterPro" id="IPR010982">
    <property type="entry name" value="Lambda_DNA-bd_dom_sf"/>
</dbReference>
<dbReference type="Pfam" id="PF07883">
    <property type="entry name" value="Cupin_2"/>
    <property type="match status" value="1"/>
</dbReference>
<evidence type="ECO:0000313" key="4">
    <source>
        <dbReference type="Proteomes" id="UP000248132"/>
    </source>
</evidence>
<dbReference type="GO" id="GO:0005829">
    <property type="term" value="C:cytosol"/>
    <property type="evidence" value="ECO:0007669"/>
    <property type="project" value="TreeGrafter"/>
</dbReference>
<dbReference type="Gene3D" id="2.60.120.10">
    <property type="entry name" value="Jelly Rolls"/>
    <property type="match status" value="1"/>
</dbReference>
<dbReference type="CDD" id="cd02209">
    <property type="entry name" value="cupin_XRE_C"/>
    <property type="match status" value="1"/>
</dbReference>
<protein>
    <submittedName>
        <fullName evidence="3">XRE family transcriptional regulator</fullName>
    </submittedName>
</protein>
<dbReference type="InterPro" id="IPR050807">
    <property type="entry name" value="TransReg_Diox_bact_type"/>
</dbReference>
<dbReference type="SUPFAM" id="SSF51182">
    <property type="entry name" value="RmlC-like cupins"/>
    <property type="match status" value="1"/>
</dbReference>
<dbReference type="InterPro" id="IPR014710">
    <property type="entry name" value="RmlC-like_jellyroll"/>
</dbReference>
<accession>A0A318XNG2</accession>
<dbReference type="GO" id="GO:0003677">
    <property type="term" value="F:DNA binding"/>
    <property type="evidence" value="ECO:0007669"/>
    <property type="project" value="UniProtKB-KW"/>
</dbReference>
<dbReference type="GO" id="GO:0003700">
    <property type="term" value="F:DNA-binding transcription factor activity"/>
    <property type="evidence" value="ECO:0007669"/>
    <property type="project" value="TreeGrafter"/>
</dbReference>
<keyword evidence="1" id="KW-0238">DNA-binding</keyword>
<gene>
    <name evidence="3" type="ORF">LY28_01300</name>
</gene>
<dbReference type="AlphaFoldDB" id="A0A318XNG2"/>
<dbReference type="InterPro" id="IPR001387">
    <property type="entry name" value="Cro/C1-type_HTH"/>
</dbReference>
<dbReference type="PANTHER" id="PTHR46797">
    <property type="entry name" value="HTH-TYPE TRANSCRIPTIONAL REGULATOR"/>
    <property type="match status" value="1"/>
</dbReference>
<dbReference type="EMBL" id="QKMR01000006">
    <property type="protein sequence ID" value="PYG88451.1"/>
    <property type="molecule type" value="Genomic_DNA"/>
</dbReference>
<dbReference type="Gene3D" id="1.10.260.40">
    <property type="entry name" value="lambda repressor-like DNA-binding domains"/>
    <property type="match status" value="1"/>
</dbReference>
<dbReference type="PROSITE" id="PS50943">
    <property type="entry name" value="HTH_CROC1"/>
    <property type="match status" value="1"/>
</dbReference>
<dbReference type="OrthoDB" id="9814553at2"/>
<organism evidence="3 4">
    <name type="scientific">Ruminiclostridium sufflavum DSM 19573</name>
    <dbReference type="NCBI Taxonomy" id="1121337"/>
    <lineage>
        <taxon>Bacteria</taxon>
        <taxon>Bacillati</taxon>
        <taxon>Bacillota</taxon>
        <taxon>Clostridia</taxon>
        <taxon>Eubacteriales</taxon>
        <taxon>Oscillospiraceae</taxon>
        <taxon>Ruminiclostridium</taxon>
    </lineage>
</organism>
<proteinExistence type="predicted"/>
<dbReference type="SMART" id="SM00530">
    <property type="entry name" value="HTH_XRE"/>
    <property type="match status" value="1"/>
</dbReference>
<evidence type="ECO:0000259" key="2">
    <source>
        <dbReference type="PROSITE" id="PS50943"/>
    </source>
</evidence>
<dbReference type="SUPFAM" id="SSF47413">
    <property type="entry name" value="lambda repressor-like DNA-binding domains"/>
    <property type="match status" value="1"/>
</dbReference>
<keyword evidence="4" id="KW-1185">Reference proteome</keyword>
<dbReference type="CDD" id="cd00093">
    <property type="entry name" value="HTH_XRE"/>
    <property type="match status" value="1"/>
</dbReference>
<feature type="domain" description="HTH cro/C1-type" evidence="2">
    <location>
        <begin position="12"/>
        <end position="66"/>
    </location>
</feature>
<dbReference type="PANTHER" id="PTHR46797:SF19">
    <property type="entry name" value="BLL2473 PROTEIN"/>
    <property type="match status" value="1"/>
</dbReference>
<dbReference type="InterPro" id="IPR013096">
    <property type="entry name" value="Cupin_2"/>
</dbReference>